<keyword evidence="3" id="KW-1185">Reference proteome</keyword>
<protein>
    <submittedName>
        <fullName evidence="2">Uncharacterized protein</fullName>
    </submittedName>
</protein>
<reference evidence="3" key="1">
    <citation type="journal article" date="2015" name="PLoS Genet.">
        <title>Genome Sequence and Transcriptome Analyses of Chrysochromulina tobin: Metabolic Tools for Enhanced Algal Fitness in the Prominent Order Prymnesiales (Haptophyceae).</title>
        <authorList>
            <person name="Hovde B.T."/>
            <person name="Deodato C.R."/>
            <person name="Hunsperger H.M."/>
            <person name="Ryken S.A."/>
            <person name="Yost W."/>
            <person name="Jha R.K."/>
            <person name="Patterson J."/>
            <person name="Monnat R.J. Jr."/>
            <person name="Barlow S.B."/>
            <person name="Starkenburg S.R."/>
            <person name="Cattolico R.A."/>
        </authorList>
    </citation>
    <scope>NUCLEOTIDE SEQUENCE</scope>
    <source>
        <strain evidence="3">CCMP291</strain>
    </source>
</reference>
<evidence type="ECO:0000313" key="2">
    <source>
        <dbReference type="EMBL" id="KOO53269.1"/>
    </source>
</evidence>
<comment type="caution">
    <text evidence="2">The sequence shown here is derived from an EMBL/GenBank/DDBJ whole genome shotgun (WGS) entry which is preliminary data.</text>
</comment>
<gene>
    <name evidence="2" type="ORF">Ctob_015770</name>
</gene>
<feature type="region of interest" description="Disordered" evidence="1">
    <location>
        <begin position="70"/>
        <end position="92"/>
    </location>
</feature>
<proteinExistence type="predicted"/>
<sequence>MSDGTSHQANRFKMDAASAEVSARLPLGELMRRARLAGAAPEEIEDAVDSDEPKVALLALIEATLPAGSEAPRLADGSLGGGGGGVNEAPDDGMLGVNDDGMLGCGICTEQRPRKHFYGGRTGLPTACGCEMGKLRKA</sequence>
<dbReference type="Proteomes" id="UP000037460">
    <property type="component" value="Unassembled WGS sequence"/>
</dbReference>
<dbReference type="EMBL" id="JWZX01000304">
    <property type="protein sequence ID" value="KOO53269.1"/>
    <property type="molecule type" value="Genomic_DNA"/>
</dbReference>
<name>A0A0M0LQF0_9EUKA</name>
<organism evidence="2 3">
    <name type="scientific">Chrysochromulina tobinii</name>
    <dbReference type="NCBI Taxonomy" id="1460289"/>
    <lineage>
        <taxon>Eukaryota</taxon>
        <taxon>Haptista</taxon>
        <taxon>Haptophyta</taxon>
        <taxon>Prymnesiophyceae</taxon>
        <taxon>Prymnesiales</taxon>
        <taxon>Chrysochromulinaceae</taxon>
        <taxon>Chrysochromulina</taxon>
    </lineage>
</organism>
<evidence type="ECO:0000313" key="3">
    <source>
        <dbReference type="Proteomes" id="UP000037460"/>
    </source>
</evidence>
<evidence type="ECO:0000256" key="1">
    <source>
        <dbReference type="SAM" id="MobiDB-lite"/>
    </source>
</evidence>
<dbReference type="AlphaFoldDB" id="A0A0M0LQF0"/>
<accession>A0A0M0LQF0</accession>